<dbReference type="Pfam" id="PF02021">
    <property type="entry name" value="UPF0102"/>
    <property type="match status" value="1"/>
</dbReference>
<reference evidence="3" key="1">
    <citation type="submission" date="2020-02" db="EMBL/GenBank/DDBJ databases">
        <authorList>
            <person name="Shen X.-R."/>
            <person name="Zhang Y.-X."/>
        </authorList>
    </citation>
    <scope>NUCLEOTIDE SEQUENCE</scope>
    <source>
        <strain evidence="3">SYP-B3998</strain>
    </source>
</reference>
<accession>A0A6G3ZU11</accession>
<proteinExistence type="inferred from homology"/>
<dbReference type="InterPro" id="IPR011856">
    <property type="entry name" value="tRNA_endonuc-like_dom_sf"/>
</dbReference>
<name>A0A6G3ZU11_9BACL</name>
<dbReference type="EMBL" id="JAAIKC010000001">
    <property type="protein sequence ID" value="NEW05528.1"/>
    <property type="molecule type" value="Genomic_DNA"/>
</dbReference>
<dbReference type="GO" id="GO:0003676">
    <property type="term" value="F:nucleic acid binding"/>
    <property type="evidence" value="ECO:0007669"/>
    <property type="project" value="InterPro"/>
</dbReference>
<dbReference type="HAMAP" id="MF_00048">
    <property type="entry name" value="UPF0102"/>
    <property type="match status" value="1"/>
</dbReference>
<gene>
    <name evidence="3" type="ORF">GK047_05785</name>
</gene>
<comment type="similarity">
    <text evidence="1 2">Belongs to the UPF0102 family.</text>
</comment>
<dbReference type="NCBIfam" id="TIGR00252">
    <property type="entry name" value="YraN family protein"/>
    <property type="match status" value="1"/>
</dbReference>
<comment type="caution">
    <text evidence="3">The sequence shown here is derived from an EMBL/GenBank/DDBJ whole genome shotgun (WGS) entry which is preliminary data.</text>
</comment>
<protein>
    <recommendedName>
        <fullName evidence="2">UPF0102 protein GK047_05785</fullName>
    </recommendedName>
</protein>
<dbReference type="Gene3D" id="3.40.1350.10">
    <property type="match status" value="1"/>
</dbReference>
<dbReference type="AlphaFoldDB" id="A0A6G3ZU11"/>
<evidence type="ECO:0000313" key="3">
    <source>
        <dbReference type="EMBL" id="NEW05528.1"/>
    </source>
</evidence>
<dbReference type="SUPFAM" id="SSF52980">
    <property type="entry name" value="Restriction endonuclease-like"/>
    <property type="match status" value="1"/>
</dbReference>
<dbReference type="NCBIfam" id="NF009150">
    <property type="entry name" value="PRK12497.1-3"/>
    <property type="match status" value="1"/>
</dbReference>
<evidence type="ECO:0000256" key="1">
    <source>
        <dbReference type="ARBA" id="ARBA00006738"/>
    </source>
</evidence>
<dbReference type="PANTHER" id="PTHR34039">
    <property type="entry name" value="UPF0102 PROTEIN YRAN"/>
    <property type="match status" value="1"/>
</dbReference>
<organism evidence="3">
    <name type="scientific">Paenibacillus sp. SYP-B3998</name>
    <dbReference type="NCBI Taxonomy" id="2678564"/>
    <lineage>
        <taxon>Bacteria</taxon>
        <taxon>Bacillati</taxon>
        <taxon>Bacillota</taxon>
        <taxon>Bacilli</taxon>
        <taxon>Bacillales</taxon>
        <taxon>Paenibacillaceae</taxon>
        <taxon>Paenibacillus</taxon>
    </lineage>
</organism>
<sequence length="125" mass="14729">MMRSHKDDRRQLGKHGEELAAHFLSEQGYAIVARNWRCRTGELDIVAEFEGVLVFVEVRTRRPSSSFGIAKESIDYRKQLKVRETAQYYLHRYKKHEARVRLDVITVELSPERNEPQIEHMQGAF</sequence>
<dbReference type="InterPro" id="IPR011335">
    <property type="entry name" value="Restrct_endonuc-II-like"/>
</dbReference>
<dbReference type="RefSeq" id="WP_163942436.1">
    <property type="nucleotide sequence ID" value="NZ_JAAIKC010000001.1"/>
</dbReference>
<dbReference type="NCBIfam" id="NF009154">
    <property type="entry name" value="PRK12497.3-3"/>
    <property type="match status" value="1"/>
</dbReference>
<dbReference type="InterPro" id="IPR003509">
    <property type="entry name" value="UPF0102_YraN-like"/>
</dbReference>
<evidence type="ECO:0000256" key="2">
    <source>
        <dbReference type="HAMAP-Rule" id="MF_00048"/>
    </source>
</evidence>
<dbReference type="CDD" id="cd20736">
    <property type="entry name" value="PoNe_Nuclease"/>
    <property type="match status" value="1"/>
</dbReference>
<dbReference type="PANTHER" id="PTHR34039:SF1">
    <property type="entry name" value="UPF0102 PROTEIN YRAN"/>
    <property type="match status" value="1"/>
</dbReference>